<gene>
    <name evidence="1" type="ORF">CON73_08310</name>
</gene>
<organism evidence="1 2">
    <name type="scientific">Bacillus toyonensis</name>
    <dbReference type="NCBI Taxonomy" id="155322"/>
    <lineage>
        <taxon>Bacteria</taxon>
        <taxon>Bacillati</taxon>
        <taxon>Bacillota</taxon>
        <taxon>Bacilli</taxon>
        <taxon>Bacillales</taxon>
        <taxon>Bacillaceae</taxon>
        <taxon>Bacillus</taxon>
        <taxon>Bacillus cereus group</taxon>
    </lineage>
</organism>
<name>A0A2B5W083_9BACI</name>
<evidence type="ECO:0000313" key="2">
    <source>
        <dbReference type="Proteomes" id="UP000225320"/>
    </source>
</evidence>
<dbReference type="Proteomes" id="UP000225320">
    <property type="component" value="Unassembled WGS sequence"/>
</dbReference>
<reference evidence="1 2" key="1">
    <citation type="submission" date="2017-09" db="EMBL/GenBank/DDBJ databases">
        <title>Large-scale bioinformatics analysis of Bacillus genomes uncovers conserved roles of natural products in bacterial physiology.</title>
        <authorList>
            <consortium name="Agbiome Team Llc"/>
            <person name="Bleich R.M."/>
            <person name="Grubbs K.J."/>
            <person name="Santa Maria K.C."/>
            <person name="Allen S.E."/>
            <person name="Farag S."/>
            <person name="Shank E.A."/>
            <person name="Bowers A."/>
        </authorList>
    </citation>
    <scope>NUCLEOTIDE SEQUENCE [LARGE SCALE GENOMIC DNA]</scope>
    <source>
        <strain evidence="1 2">AFS094862</strain>
    </source>
</reference>
<dbReference type="AlphaFoldDB" id="A0A2B5W083"/>
<protein>
    <submittedName>
        <fullName evidence="1">Uncharacterized protein</fullName>
    </submittedName>
</protein>
<accession>A0A2B5W083</accession>
<proteinExistence type="predicted"/>
<evidence type="ECO:0000313" key="1">
    <source>
        <dbReference type="EMBL" id="PGG93451.1"/>
    </source>
</evidence>
<dbReference type="EMBL" id="NVOI01000025">
    <property type="protein sequence ID" value="PGG93451.1"/>
    <property type="molecule type" value="Genomic_DNA"/>
</dbReference>
<sequence>MIFLFAFYLKITLNFLAFDIEPVKEWYYLQYKVQLIGPLRAVDLPPNLFVEVGVLLLVNAG</sequence>
<comment type="caution">
    <text evidence="1">The sequence shown here is derived from an EMBL/GenBank/DDBJ whole genome shotgun (WGS) entry which is preliminary data.</text>
</comment>